<dbReference type="EMBL" id="HACG01010598">
    <property type="protein sequence ID" value="CEK57463.1"/>
    <property type="molecule type" value="Transcribed_RNA"/>
</dbReference>
<proteinExistence type="predicted"/>
<organism evidence="2">
    <name type="scientific">Arion vulgaris</name>
    <dbReference type="NCBI Taxonomy" id="1028688"/>
    <lineage>
        <taxon>Eukaryota</taxon>
        <taxon>Metazoa</taxon>
        <taxon>Spiralia</taxon>
        <taxon>Lophotrochozoa</taxon>
        <taxon>Mollusca</taxon>
        <taxon>Gastropoda</taxon>
        <taxon>Heterobranchia</taxon>
        <taxon>Euthyneura</taxon>
        <taxon>Panpulmonata</taxon>
        <taxon>Eupulmonata</taxon>
        <taxon>Stylommatophora</taxon>
        <taxon>Helicina</taxon>
        <taxon>Arionoidea</taxon>
        <taxon>Arionidae</taxon>
        <taxon>Arion</taxon>
    </lineage>
</organism>
<feature type="non-terminal residue" evidence="2">
    <location>
        <position position="1"/>
    </location>
</feature>
<reference evidence="2" key="1">
    <citation type="submission" date="2014-12" db="EMBL/GenBank/DDBJ databases">
        <title>Insight into the proteome of Arion vulgaris.</title>
        <authorList>
            <person name="Aradska J."/>
            <person name="Bulat T."/>
            <person name="Smidak R."/>
            <person name="Sarate P."/>
            <person name="Gangsoo J."/>
            <person name="Sialana F."/>
            <person name="Bilban M."/>
            <person name="Lubec G."/>
        </authorList>
    </citation>
    <scope>NUCLEOTIDE SEQUENCE</scope>
    <source>
        <tissue evidence="2">Skin</tissue>
    </source>
</reference>
<evidence type="ECO:0000313" key="2">
    <source>
        <dbReference type="EMBL" id="CEK57463.1"/>
    </source>
</evidence>
<feature type="compositionally biased region" description="Polar residues" evidence="1">
    <location>
        <begin position="94"/>
        <end position="112"/>
    </location>
</feature>
<name>A0A0B6YML0_9EUPU</name>
<dbReference type="AlphaFoldDB" id="A0A0B6YML0"/>
<gene>
    <name evidence="2" type="primary">ORF30226</name>
</gene>
<accession>A0A0B6YML0</accession>
<evidence type="ECO:0000256" key="1">
    <source>
        <dbReference type="SAM" id="MobiDB-lite"/>
    </source>
</evidence>
<feature type="compositionally biased region" description="Polar residues" evidence="1">
    <location>
        <begin position="16"/>
        <end position="43"/>
    </location>
</feature>
<protein>
    <submittedName>
        <fullName evidence="2">Uncharacterized protein</fullName>
    </submittedName>
</protein>
<feature type="region of interest" description="Disordered" evidence="1">
    <location>
        <begin position="92"/>
        <end position="112"/>
    </location>
</feature>
<feature type="region of interest" description="Disordered" evidence="1">
    <location>
        <begin position="1"/>
        <end position="46"/>
    </location>
</feature>
<feature type="compositionally biased region" description="Low complexity" evidence="1">
    <location>
        <begin position="1"/>
        <end position="13"/>
    </location>
</feature>
<feature type="non-terminal residue" evidence="2">
    <location>
        <position position="112"/>
    </location>
</feature>
<sequence>SSPSPHQAHSSPTSVPPQTNSTTARSSSKTSQPSTVPTTQNLPDQHHLQYASRLTVLPTEYIHSPITTSLLSPNSVGSCSKSVSAYYSVLSSLERSSPDSGSDLVSAQSGRK</sequence>